<dbReference type="OrthoDB" id="408728at2759"/>
<dbReference type="EMBL" id="CDSF01000084">
    <property type="protein sequence ID" value="CEO98319.1"/>
    <property type="molecule type" value="Genomic_DNA"/>
</dbReference>
<dbReference type="OMA" id="DGCIKFF"/>
<protein>
    <submittedName>
        <fullName evidence="5">Uncharacterized protein</fullName>
    </submittedName>
</protein>
<dbReference type="SMART" id="SM00320">
    <property type="entry name" value="WD40"/>
    <property type="match status" value="7"/>
</dbReference>
<reference evidence="6 8" key="2">
    <citation type="submission" date="2018-03" db="EMBL/GenBank/DDBJ databases">
        <authorList>
            <person name="Fogelqvist J."/>
        </authorList>
    </citation>
    <scope>NUCLEOTIDE SEQUENCE [LARGE SCALE GENOMIC DNA]</scope>
</reference>
<evidence type="ECO:0000256" key="1">
    <source>
        <dbReference type="ARBA" id="ARBA00022574"/>
    </source>
</evidence>
<dbReference type="InterPro" id="IPR036322">
    <property type="entry name" value="WD40_repeat_dom_sf"/>
</dbReference>
<proteinExistence type="predicted"/>
<dbReference type="PANTHER" id="PTHR14221:SF0">
    <property type="entry name" value="WD REPEAT-CONTAINING PROTEIN 44"/>
    <property type="match status" value="1"/>
</dbReference>
<sequence length="563" mass="62575">MADDDGAARLSSSAVAARPDDLSGSNWDDDNDDDDEKFFDAADNIVDDAEGATHPASPTNPTSFVNRSMQVAADDSESDGLSDTDDDVNPANVVRDAVDPVAESAAIVADEQRNQRVNLETGEVFPIDDDLPEFDTFDTIRSADPPPDVDEQEIREKKIRTGFFAKMLHRATVSDVQGSNQVKVKSHKKSELDMSALKQLQVLNFHNGPVWTMKWSPCGNYLATAGQDAIIRIWLVCGGDAKIEDSTLVPSAPSMSAFGQRVLHPSPYREFAGHKSDIIDLAWSRSSFLLSASMDKSVRLWHVSRTQCLSSFQHADFVTAVAFHPTESRRFLSASFDKKLRMWDILDHRVVDWAQTPLMITAAAFNPSGRLTAAGLYNGQVVFYQSDGLKYFTQIDCRNRHGKHKRGRKVTGLQFTGDGKQILISTNDSRVRLYDMDDYSMTMKFKGHENESLQIRAHFSEDYQYIISGSDNSDIYVWSTSKDYTSAIKGPSIMRKSNDRNDSYEYFKAHSGIVTVALLAPERTLLFATRAAPAGGPIRHIIVSSGYDGRIKVFENRGDPVKI</sequence>
<evidence type="ECO:0000313" key="8">
    <source>
        <dbReference type="Proteomes" id="UP000290189"/>
    </source>
</evidence>
<evidence type="ECO:0000256" key="2">
    <source>
        <dbReference type="ARBA" id="ARBA00022737"/>
    </source>
</evidence>
<name>A0A0G4IT47_PLABS</name>
<dbReference type="PRINTS" id="PR00320">
    <property type="entry name" value="GPROTEINBRPT"/>
</dbReference>
<geneLocation type="mitochondrion" evidence="6"/>
<dbReference type="InterPro" id="IPR001680">
    <property type="entry name" value="WD40_rpt"/>
</dbReference>
<dbReference type="STRING" id="37360.A0A0G4IT47"/>
<organism evidence="5 7">
    <name type="scientific">Plasmodiophora brassicae</name>
    <name type="common">Clubroot disease agent</name>
    <dbReference type="NCBI Taxonomy" id="37360"/>
    <lineage>
        <taxon>Eukaryota</taxon>
        <taxon>Sar</taxon>
        <taxon>Rhizaria</taxon>
        <taxon>Endomyxa</taxon>
        <taxon>Phytomyxea</taxon>
        <taxon>Plasmodiophorida</taxon>
        <taxon>Plasmodiophoridae</taxon>
        <taxon>Plasmodiophora</taxon>
    </lineage>
</organism>
<accession>A0A0G4IT47</accession>
<dbReference type="InterPro" id="IPR040324">
    <property type="entry name" value="WDR44/Dgr2"/>
</dbReference>
<dbReference type="InterPro" id="IPR020472">
    <property type="entry name" value="WD40_PAC1"/>
</dbReference>
<feature type="repeat" description="WD" evidence="3">
    <location>
        <begin position="203"/>
        <end position="234"/>
    </location>
</feature>
<feature type="repeat" description="WD" evidence="3">
    <location>
        <begin position="271"/>
        <end position="311"/>
    </location>
</feature>
<evidence type="ECO:0000256" key="3">
    <source>
        <dbReference type="PROSITE-ProRule" id="PRU00221"/>
    </source>
</evidence>
<dbReference type="EMBL" id="OVEO01000002">
    <property type="protein sequence ID" value="SPQ94405.1"/>
    <property type="molecule type" value="Genomic_DNA"/>
</dbReference>
<dbReference type="PROSITE" id="PS50082">
    <property type="entry name" value="WD_REPEATS_2"/>
    <property type="match status" value="3"/>
</dbReference>
<feature type="compositionally biased region" description="Polar residues" evidence="4">
    <location>
        <begin position="56"/>
        <end position="69"/>
    </location>
</feature>
<dbReference type="Pfam" id="PF00400">
    <property type="entry name" value="WD40"/>
    <property type="match status" value="5"/>
</dbReference>
<dbReference type="AlphaFoldDB" id="A0A0G4IT47"/>
<dbReference type="Proteomes" id="UP000039324">
    <property type="component" value="Unassembled WGS sequence"/>
</dbReference>
<dbReference type="InterPro" id="IPR015943">
    <property type="entry name" value="WD40/YVTN_repeat-like_dom_sf"/>
</dbReference>
<keyword evidence="2" id="KW-0677">Repeat</keyword>
<feature type="compositionally biased region" description="Acidic residues" evidence="4">
    <location>
        <begin position="74"/>
        <end position="88"/>
    </location>
</feature>
<evidence type="ECO:0000313" key="7">
    <source>
        <dbReference type="Proteomes" id="UP000039324"/>
    </source>
</evidence>
<feature type="repeat" description="WD" evidence="3">
    <location>
        <begin position="311"/>
        <end position="345"/>
    </location>
</feature>
<dbReference type="CDD" id="cd00200">
    <property type="entry name" value="WD40"/>
    <property type="match status" value="1"/>
</dbReference>
<keyword evidence="7" id="KW-1185">Reference proteome</keyword>
<dbReference type="Gene3D" id="2.130.10.10">
    <property type="entry name" value="YVTN repeat-like/Quinoprotein amine dehydrogenase"/>
    <property type="match status" value="1"/>
</dbReference>
<dbReference type="SUPFAM" id="SSF50978">
    <property type="entry name" value="WD40 repeat-like"/>
    <property type="match status" value="1"/>
</dbReference>
<feature type="compositionally biased region" description="Low complexity" evidence="4">
    <location>
        <begin position="8"/>
        <end position="26"/>
    </location>
</feature>
<feature type="compositionally biased region" description="Acidic residues" evidence="4">
    <location>
        <begin position="27"/>
        <end position="37"/>
    </location>
</feature>
<gene>
    <name evidence="5" type="ORF">PBRA_006433</name>
    <name evidence="6" type="ORF">PLBR_LOCUS1620</name>
</gene>
<keyword evidence="6" id="KW-0496">Mitochondrion</keyword>
<evidence type="ECO:0000313" key="5">
    <source>
        <dbReference type="EMBL" id="CEO98319.1"/>
    </source>
</evidence>
<dbReference type="PANTHER" id="PTHR14221">
    <property type="entry name" value="WD REPEAT DOMAIN 44"/>
    <property type="match status" value="1"/>
</dbReference>
<keyword evidence="1 3" id="KW-0853">WD repeat</keyword>
<dbReference type="Proteomes" id="UP000290189">
    <property type="component" value="Unassembled WGS sequence"/>
</dbReference>
<feature type="region of interest" description="Disordered" evidence="4">
    <location>
        <begin position="1"/>
        <end position="89"/>
    </location>
</feature>
<reference evidence="5 7" key="1">
    <citation type="submission" date="2015-02" db="EMBL/GenBank/DDBJ databases">
        <authorList>
            <person name="Chooi Y.-H."/>
        </authorList>
    </citation>
    <scope>NUCLEOTIDE SEQUENCE [LARGE SCALE GENOMIC DNA]</scope>
    <source>
        <strain evidence="5">E3</strain>
    </source>
</reference>
<evidence type="ECO:0000256" key="4">
    <source>
        <dbReference type="SAM" id="MobiDB-lite"/>
    </source>
</evidence>
<dbReference type="PROSITE" id="PS50294">
    <property type="entry name" value="WD_REPEATS_REGION"/>
    <property type="match status" value="3"/>
</dbReference>
<evidence type="ECO:0000313" key="6">
    <source>
        <dbReference type="EMBL" id="SPQ94405.1"/>
    </source>
</evidence>